<evidence type="ECO:0000313" key="2">
    <source>
        <dbReference type="EMBL" id="GBO28896.1"/>
    </source>
</evidence>
<protein>
    <submittedName>
        <fullName evidence="2">Uncharacterized protein</fullName>
    </submittedName>
</protein>
<accession>A0A4Y2VX71</accession>
<evidence type="ECO:0000313" key="3">
    <source>
        <dbReference type="Proteomes" id="UP000499080"/>
    </source>
</evidence>
<keyword evidence="3" id="KW-1185">Reference proteome</keyword>
<dbReference type="EMBL" id="BGPR01052003">
    <property type="protein sequence ID" value="GBO28896.1"/>
    <property type="molecule type" value="Genomic_DNA"/>
</dbReference>
<feature type="compositionally biased region" description="Polar residues" evidence="1">
    <location>
        <begin position="161"/>
        <end position="176"/>
    </location>
</feature>
<reference evidence="2 3" key="1">
    <citation type="journal article" date="2019" name="Sci. Rep.">
        <title>Orb-weaving spider Araneus ventricosus genome elucidates the spidroin gene catalogue.</title>
        <authorList>
            <person name="Kono N."/>
            <person name="Nakamura H."/>
            <person name="Ohtoshi R."/>
            <person name="Moran D.A.P."/>
            <person name="Shinohara A."/>
            <person name="Yoshida Y."/>
            <person name="Fujiwara M."/>
            <person name="Mori M."/>
            <person name="Tomita M."/>
            <person name="Arakawa K."/>
        </authorList>
    </citation>
    <scope>NUCLEOTIDE SEQUENCE [LARGE SCALE GENOMIC DNA]</scope>
</reference>
<evidence type="ECO:0000256" key="1">
    <source>
        <dbReference type="SAM" id="MobiDB-lite"/>
    </source>
</evidence>
<dbReference type="Proteomes" id="UP000499080">
    <property type="component" value="Unassembled WGS sequence"/>
</dbReference>
<feature type="compositionally biased region" description="Polar residues" evidence="1">
    <location>
        <begin position="132"/>
        <end position="152"/>
    </location>
</feature>
<sequence length="380" mass="42306">MQNTNDYCNKEDDSKEDICTTKFLELLLRYGYVWRLDCEEALKLNLSEKDMRQFLNECRVFLQDLTEMKAAMKLANIRELYNKELQKSLKNADESKFRWFSLADKLFRRDSKSTTKKTAILWPLKHMARSRGSMSNSQPLTQNDTSPSVQRETLTRKHTRSISSRNLAKDTGITTENLPYIPRKSKSLPSTSQSSLYVNKMMTAPTSFLCLCPPIATHNKSANLKVCNVNAAPESLVNTSTLHVASNSISLATGDSISSTPRANISPSARTPISHSAGSSIAPSARTPISPSVRTPISPSARTPISPSDFCRTSVSPSAGSPNSPFARVPFITFLRVPFPLQGSRFTSFKMRSISPLQKISAPCQEDLLHPPERKKICPL</sequence>
<name>A0A4Y2VX71_ARAVE</name>
<dbReference type="AlphaFoldDB" id="A0A4Y2VX71"/>
<gene>
    <name evidence="2" type="ORF">AVEN_21710_1</name>
</gene>
<organism evidence="2 3">
    <name type="scientific">Araneus ventricosus</name>
    <name type="common">Orbweaver spider</name>
    <name type="synonym">Epeira ventricosa</name>
    <dbReference type="NCBI Taxonomy" id="182803"/>
    <lineage>
        <taxon>Eukaryota</taxon>
        <taxon>Metazoa</taxon>
        <taxon>Ecdysozoa</taxon>
        <taxon>Arthropoda</taxon>
        <taxon>Chelicerata</taxon>
        <taxon>Arachnida</taxon>
        <taxon>Araneae</taxon>
        <taxon>Araneomorphae</taxon>
        <taxon>Entelegynae</taxon>
        <taxon>Araneoidea</taxon>
        <taxon>Araneidae</taxon>
        <taxon>Araneus</taxon>
    </lineage>
</organism>
<feature type="region of interest" description="Disordered" evidence="1">
    <location>
        <begin position="256"/>
        <end position="322"/>
    </location>
</feature>
<comment type="caution">
    <text evidence="2">The sequence shown here is derived from an EMBL/GenBank/DDBJ whole genome shotgun (WGS) entry which is preliminary data.</text>
</comment>
<feature type="region of interest" description="Disordered" evidence="1">
    <location>
        <begin position="129"/>
        <end position="176"/>
    </location>
</feature>
<proteinExistence type="predicted"/>